<dbReference type="PROSITE" id="PS51257">
    <property type="entry name" value="PROKAR_LIPOPROTEIN"/>
    <property type="match status" value="1"/>
</dbReference>
<dbReference type="AlphaFoldDB" id="A0A8S8XB10"/>
<organism evidence="1 2">
    <name type="scientific">Roseiterribacter gracilis</name>
    <dbReference type="NCBI Taxonomy" id="2812848"/>
    <lineage>
        <taxon>Bacteria</taxon>
        <taxon>Pseudomonadati</taxon>
        <taxon>Pseudomonadota</taxon>
        <taxon>Alphaproteobacteria</taxon>
        <taxon>Rhodospirillales</taxon>
        <taxon>Roseiterribacteraceae</taxon>
        <taxon>Roseiterribacter</taxon>
    </lineage>
</organism>
<gene>
    <name evidence="1" type="ORF">TMPK1_07840</name>
</gene>
<dbReference type="RefSeq" id="WP_420241579.1">
    <property type="nucleotide sequence ID" value="NZ_BOPV01000001.1"/>
</dbReference>
<name>A0A8S8XB10_9PROT</name>
<sequence>MRAQLVAAMLLAGLVAGCSTRSISNSGYSESGNGPANPFYRGELARTDVIDVPAESAINDAAIAAALASGGTRLRAGERLLLVQSGATQPDEGLMQLSERFDLAPWSGVPNKDGVGPKRLRWIAAEGGATHLVVIWGTLESAQESGATKVISWVPIVGALIPDQSQRMRIRLDVLIVDTATGKWRVVAVPPVEDETYSARVSRAASDQAQVANLKAKAYASLRAELLRVTDPSR</sequence>
<proteinExistence type="predicted"/>
<dbReference type="Proteomes" id="UP000681075">
    <property type="component" value="Unassembled WGS sequence"/>
</dbReference>
<evidence type="ECO:0000313" key="2">
    <source>
        <dbReference type="Proteomes" id="UP000681075"/>
    </source>
</evidence>
<keyword evidence="2" id="KW-1185">Reference proteome</keyword>
<dbReference type="EMBL" id="BOPV01000001">
    <property type="protein sequence ID" value="GIL38547.1"/>
    <property type="molecule type" value="Genomic_DNA"/>
</dbReference>
<comment type="caution">
    <text evidence="1">The sequence shown here is derived from an EMBL/GenBank/DDBJ whole genome shotgun (WGS) entry which is preliminary data.</text>
</comment>
<reference evidence="1" key="1">
    <citation type="submission" date="2021-02" db="EMBL/GenBank/DDBJ databases">
        <title>Genome sequence of Rhodospirillales sp. strain TMPK1 isolated from soil.</title>
        <authorList>
            <person name="Nakai R."/>
            <person name="Kusada H."/>
            <person name="Tamaki H."/>
        </authorList>
    </citation>
    <scope>NUCLEOTIDE SEQUENCE</scope>
    <source>
        <strain evidence="1">TMPK1</strain>
    </source>
</reference>
<dbReference type="Pfam" id="PF25851">
    <property type="entry name" value="YafT"/>
    <property type="match status" value="1"/>
</dbReference>
<accession>A0A8S8XB10</accession>
<protein>
    <recommendedName>
        <fullName evidence="3">Aminopeptidase</fullName>
    </recommendedName>
</protein>
<evidence type="ECO:0008006" key="3">
    <source>
        <dbReference type="Google" id="ProtNLM"/>
    </source>
</evidence>
<dbReference type="InterPro" id="IPR058961">
    <property type="entry name" value="YafT"/>
</dbReference>
<evidence type="ECO:0000313" key="1">
    <source>
        <dbReference type="EMBL" id="GIL38547.1"/>
    </source>
</evidence>